<proteinExistence type="inferred from homology"/>
<keyword evidence="3" id="KW-0813">Transport</keyword>
<feature type="transmembrane region" description="Helical" evidence="8">
    <location>
        <begin position="242"/>
        <end position="264"/>
    </location>
</feature>
<keyword evidence="5 8" id="KW-0812">Transmembrane</keyword>
<feature type="transmembrane region" description="Helical" evidence="8">
    <location>
        <begin position="309"/>
        <end position="330"/>
    </location>
</feature>
<keyword evidence="4" id="KW-1003">Cell membrane</keyword>
<dbReference type="InterPro" id="IPR037294">
    <property type="entry name" value="ABC_BtuC-like"/>
</dbReference>
<reference evidence="9" key="1">
    <citation type="submission" date="2022-05" db="EMBL/GenBank/DDBJ databases">
        <title>Complete genome sequence of toluene-degrading Gulosibacter sediminis strain ACHW.36C.</title>
        <authorList>
            <person name="Wai A.C."/>
            <person name="Lai G.K."/>
            <person name="Griffin S.D."/>
            <person name="Leung F.C."/>
        </authorList>
    </citation>
    <scope>NUCLEOTIDE SEQUENCE [LARGE SCALE GENOMIC DNA]</scope>
    <source>
        <strain evidence="9">ACHW.36C</strain>
    </source>
</reference>
<dbReference type="Pfam" id="PF01032">
    <property type="entry name" value="FecCD"/>
    <property type="match status" value="1"/>
</dbReference>
<evidence type="ECO:0000256" key="4">
    <source>
        <dbReference type="ARBA" id="ARBA00022475"/>
    </source>
</evidence>
<keyword evidence="6 8" id="KW-1133">Transmembrane helix</keyword>
<feature type="transmembrane region" description="Helical" evidence="8">
    <location>
        <begin position="16"/>
        <end position="36"/>
    </location>
</feature>
<evidence type="ECO:0000256" key="5">
    <source>
        <dbReference type="ARBA" id="ARBA00022692"/>
    </source>
</evidence>
<evidence type="ECO:0000256" key="2">
    <source>
        <dbReference type="ARBA" id="ARBA00007935"/>
    </source>
</evidence>
<dbReference type="PANTHER" id="PTHR30472">
    <property type="entry name" value="FERRIC ENTEROBACTIN TRANSPORT SYSTEM PERMEASE PROTEIN"/>
    <property type="match status" value="1"/>
</dbReference>
<dbReference type="CDD" id="cd06550">
    <property type="entry name" value="TM_ABC_iron-siderophores_like"/>
    <property type="match status" value="1"/>
</dbReference>
<keyword evidence="7 8" id="KW-0472">Membrane</keyword>
<dbReference type="SUPFAM" id="SSF81345">
    <property type="entry name" value="ABC transporter involved in vitamin B12 uptake, BtuC"/>
    <property type="match status" value="1"/>
</dbReference>
<evidence type="ECO:0000256" key="7">
    <source>
        <dbReference type="ARBA" id="ARBA00023136"/>
    </source>
</evidence>
<evidence type="ECO:0000256" key="1">
    <source>
        <dbReference type="ARBA" id="ARBA00004651"/>
    </source>
</evidence>
<feature type="transmembrane region" description="Helical" evidence="8">
    <location>
        <begin position="68"/>
        <end position="87"/>
    </location>
</feature>
<evidence type="ECO:0000256" key="3">
    <source>
        <dbReference type="ARBA" id="ARBA00022448"/>
    </source>
</evidence>
<dbReference type="Gene3D" id="1.10.3470.10">
    <property type="entry name" value="ABC transporter involved in vitamin B12 uptake, BtuC"/>
    <property type="match status" value="1"/>
</dbReference>
<organism evidence="9">
    <name type="scientific">Gulosibacter sediminis</name>
    <dbReference type="NCBI Taxonomy" id="1729695"/>
    <lineage>
        <taxon>Bacteria</taxon>
        <taxon>Bacillati</taxon>
        <taxon>Actinomycetota</taxon>
        <taxon>Actinomycetes</taxon>
        <taxon>Micrococcales</taxon>
        <taxon>Microbacteriaceae</taxon>
        <taxon>Gulosibacter</taxon>
    </lineage>
</organism>
<comment type="similarity">
    <text evidence="2">Belongs to the binding-protein-dependent transport system permease family. FecCD subfamily.</text>
</comment>
<accession>A0ABY4MV53</accession>
<feature type="transmembrane region" description="Helical" evidence="8">
    <location>
        <begin position="199"/>
        <end position="221"/>
    </location>
</feature>
<dbReference type="EMBL" id="CP097160">
    <property type="protein sequence ID" value="UQN14296.1"/>
    <property type="molecule type" value="Genomic_DNA"/>
</dbReference>
<evidence type="ECO:0000256" key="8">
    <source>
        <dbReference type="SAM" id="Phobius"/>
    </source>
</evidence>
<feature type="transmembrane region" description="Helical" evidence="8">
    <location>
        <begin position="284"/>
        <end position="302"/>
    </location>
</feature>
<sequence length="338" mass="34513">MTLDIVRRARTRRYRIVVGVLVVLLAALMLAFAMIGDVVYPITDILAVLSGQDVPGASFNVGQRRLPAASLAVLAGIAFGISGSVFQNLLRNDLASPDIIGISSGSSTAAVFGLLVLGLSGPAVSALAVIAGIAIALLIAALAAGRGGFGGRLILIGIGVSAMLVSVTSYLLMYGNVNSVPAALRWLNGSLNNASWDDIPVLLIAVVVCGGGVLALQRNLLPMELGDEAATGLGVRVQRSRLALMLLAVALTAFATAASGPISFVAFLSGPIALRLTGRSNHSPIVPAALVGAVLVLACELIGQHALGVRLPVGVVTGLMGAPFFLYLLIRSNRKGAQ</sequence>
<feature type="transmembrane region" description="Helical" evidence="8">
    <location>
        <begin position="153"/>
        <end position="173"/>
    </location>
</feature>
<evidence type="ECO:0000313" key="9">
    <source>
        <dbReference type="EMBL" id="UQN14296.1"/>
    </source>
</evidence>
<dbReference type="PANTHER" id="PTHR30472:SF24">
    <property type="entry name" value="FERRIC ENTEROBACTIN TRANSPORT SYSTEM PERMEASE PROTEIN FEPG"/>
    <property type="match status" value="1"/>
</dbReference>
<protein>
    <submittedName>
        <fullName evidence="9">Iron ABC transporter permease</fullName>
    </submittedName>
</protein>
<comment type="subcellular location">
    <subcellularLocation>
        <location evidence="1">Cell membrane</location>
        <topology evidence="1">Multi-pass membrane protein</topology>
    </subcellularLocation>
</comment>
<feature type="transmembrane region" description="Helical" evidence="8">
    <location>
        <begin position="99"/>
        <end position="117"/>
    </location>
</feature>
<dbReference type="InterPro" id="IPR000522">
    <property type="entry name" value="ABC_transptr_permease_BtuC"/>
</dbReference>
<feature type="transmembrane region" description="Helical" evidence="8">
    <location>
        <begin position="123"/>
        <end position="144"/>
    </location>
</feature>
<name>A0ABY4MV53_9MICO</name>
<evidence type="ECO:0000256" key="6">
    <source>
        <dbReference type="ARBA" id="ARBA00022989"/>
    </source>
</evidence>
<gene>
    <name evidence="9" type="ORF">M3M28_09565</name>
</gene>